<protein>
    <submittedName>
        <fullName evidence="2">Succinoglycan biosynthesis protein ExoI</fullName>
    </submittedName>
</protein>
<sequence length="177" mass="19107">MRVSVFLFVAAGLLAMKLIGENGAGDIFQAPAALEPYEGTSVVLDGDTLRVDGTKIRLMWVDACEMGQPATAGYTKFDCGQWAKDKLIQIINGQRVRCRPQGAGYYQRILATCETASGVDLSSALLSTGTAFLYGANKAPVIYLDAERAARQRAGGVHGFSDLMHPKEFRQLTKGRS</sequence>
<dbReference type="Pfam" id="PF00565">
    <property type="entry name" value="SNase"/>
    <property type="match status" value="1"/>
</dbReference>
<dbReference type="SUPFAM" id="SSF50199">
    <property type="entry name" value="Staphylococcal nuclease"/>
    <property type="match status" value="1"/>
</dbReference>
<dbReference type="Proteomes" id="UP000218606">
    <property type="component" value="Plasmid pP13_g"/>
</dbReference>
<dbReference type="EMBL" id="CP010774">
    <property type="protein sequence ID" value="ATG46059.1"/>
    <property type="molecule type" value="Genomic_DNA"/>
</dbReference>
<feature type="domain" description="TNase-like" evidence="1">
    <location>
        <begin position="33"/>
        <end position="160"/>
    </location>
</feature>
<gene>
    <name evidence="2" type="primary">exoI</name>
    <name evidence="2" type="ORF">PhaeoP13_04177</name>
</gene>
<accession>A0AAN1GX39</accession>
<name>A0AAN1GX39_9RHOB</name>
<evidence type="ECO:0000259" key="1">
    <source>
        <dbReference type="SMART" id="SM00318"/>
    </source>
</evidence>
<proteinExistence type="predicted"/>
<keyword evidence="2" id="KW-0614">Plasmid</keyword>
<geneLocation type="plasmid" evidence="3">
    <name>pp13_g</name>
</geneLocation>
<evidence type="ECO:0000313" key="2">
    <source>
        <dbReference type="EMBL" id="ATG46059.1"/>
    </source>
</evidence>
<reference evidence="2 3" key="1">
    <citation type="journal article" date="2017" name="Front. Microbiol.">
        <title>Phaeobacter piscinae sp. nov., a species of the Roseobacter group and potential aquaculture probiont.</title>
        <authorList>
            <person name="Sonnenschein E.C."/>
            <person name="Phippen C.B.W."/>
            <person name="Nielsen K.F."/>
            <person name="Mateiu R.V."/>
            <person name="Melchiorsen J."/>
            <person name="Gram L."/>
            <person name="Overmann J."/>
            <person name="Freese H.M."/>
        </authorList>
    </citation>
    <scope>NUCLEOTIDE SEQUENCE [LARGE SCALE GENOMIC DNA]</scope>
    <source>
        <strain evidence="2 3">P13</strain>
    </source>
</reference>
<dbReference type="SMART" id="SM00318">
    <property type="entry name" value="SNc"/>
    <property type="match status" value="1"/>
</dbReference>
<organism evidence="2 3">
    <name type="scientific">Phaeobacter piscinae</name>
    <dbReference type="NCBI Taxonomy" id="1580596"/>
    <lineage>
        <taxon>Bacteria</taxon>
        <taxon>Pseudomonadati</taxon>
        <taxon>Pseudomonadota</taxon>
        <taxon>Alphaproteobacteria</taxon>
        <taxon>Rhodobacterales</taxon>
        <taxon>Roseobacteraceae</taxon>
        <taxon>Phaeobacter</taxon>
    </lineage>
</organism>
<dbReference type="InterPro" id="IPR035437">
    <property type="entry name" value="SNase_OB-fold_sf"/>
</dbReference>
<dbReference type="InterPro" id="IPR016071">
    <property type="entry name" value="Staphylococal_nuclease_OB-fold"/>
</dbReference>
<dbReference type="AlphaFoldDB" id="A0AAN1GX39"/>
<evidence type="ECO:0000313" key="3">
    <source>
        <dbReference type="Proteomes" id="UP000218606"/>
    </source>
</evidence>
<dbReference type="Gene3D" id="2.40.50.90">
    <property type="match status" value="1"/>
</dbReference>